<keyword evidence="3 10" id="KW-0812">Transmembrane</keyword>
<sequence length="349" mass="39496">MMFYPDQLLVCYGTAYTPVPYHVLLSPTIWENLSILIDMSTLNISEGIVSTFILIGIPGLEHIHIWISIPICLMYIIAALGNCTILFIIKTEPSLHEPMYYFLSMLAISDMGLSFSSLPTMLKIFVFNSPAIFPNACFAQEFFIHGFTDMESSVLLIMSFDRFLAIRNPLRYSSILTSARVTQLGLVLAIKSILLVLPLPFILKRLIYCKKRLLSHSYCLHQDVMKLACSDNQVNFIYGFFVALCMMSDFVFIVISYMLILKTVLSIASHGERLKALNTCVSHICAVLIFYVPIITLAAMHRFAKHKSPLAMIIIADVFLMVPPLMNPIVYCVKTRQIREKILGRLGLK</sequence>
<evidence type="ECO:0000256" key="5">
    <source>
        <dbReference type="ARBA" id="ARBA00022989"/>
    </source>
</evidence>
<dbReference type="InterPro" id="IPR000276">
    <property type="entry name" value="GPCR_Rhodpsn"/>
</dbReference>
<feature type="transmembrane region" description="Helical" evidence="11">
    <location>
        <begin position="236"/>
        <end position="260"/>
    </location>
</feature>
<evidence type="ECO:0000256" key="1">
    <source>
        <dbReference type="ARBA" id="ARBA00004141"/>
    </source>
</evidence>
<reference evidence="13 14" key="1">
    <citation type="journal article" date="2007" name="Nature">
        <title>Genome of the marsupial Monodelphis domestica reveals innovation in non-coding sequences.</title>
        <authorList>
            <person name="Mikkelsen T.S."/>
            <person name="Wakefield M.J."/>
            <person name="Aken B."/>
            <person name="Amemiya C.T."/>
            <person name="Chang J.L."/>
            <person name="Duke S."/>
            <person name="Garber M."/>
            <person name="Gentles A.J."/>
            <person name="Goodstadt L."/>
            <person name="Heger A."/>
            <person name="Jurka J."/>
            <person name="Kamal M."/>
            <person name="Mauceli E."/>
            <person name="Searle S.M."/>
            <person name="Sharpe T."/>
            <person name="Baker M.L."/>
            <person name="Batzer M.A."/>
            <person name="Benos P.V."/>
            <person name="Belov K."/>
            <person name="Clamp M."/>
            <person name="Cook A."/>
            <person name="Cuff J."/>
            <person name="Das R."/>
            <person name="Davidow L."/>
            <person name="Deakin J.E."/>
            <person name="Fazzari M.J."/>
            <person name="Glass J.L."/>
            <person name="Grabherr M."/>
            <person name="Greally J.M."/>
            <person name="Gu W."/>
            <person name="Hore T.A."/>
            <person name="Huttley G.A."/>
            <person name="Kleber M."/>
            <person name="Jirtle R.L."/>
            <person name="Koina E."/>
            <person name="Lee J.T."/>
            <person name="Mahony S."/>
            <person name="Marra M.A."/>
            <person name="Miller R.D."/>
            <person name="Nicholls R.D."/>
            <person name="Oda M."/>
            <person name="Papenfuss A.T."/>
            <person name="Parra Z.E."/>
            <person name="Pollock D.D."/>
            <person name="Ray D.A."/>
            <person name="Schein J.E."/>
            <person name="Speed T.P."/>
            <person name="Thompson K."/>
            <person name="VandeBerg J.L."/>
            <person name="Wade C.M."/>
            <person name="Walker J.A."/>
            <person name="Waters P.D."/>
            <person name="Webber C."/>
            <person name="Weidman J.R."/>
            <person name="Xie X."/>
            <person name="Zody M.C."/>
            <person name="Baldwin J."/>
            <person name="Abdouelleil A."/>
            <person name="Abdulkadir J."/>
            <person name="Abebe A."/>
            <person name="Abera B."/>
            <person name="Abreu J."/>
            <person name="Acer S.C."/>
            <person name="Aftuck L."/>
            <person name="Alexander A."/>
            <person name="An P."/>
            <person name="Anderson E."/>
            <person name="Anderson S."/>
            <person name="Arachi H."/>
            <person name="Azer M."/>
            <person name="Bachantsang P."/>
            <person name="Barry A."/>
            <person name="Bayul T."/>
            <person name="Berlin A."/>
            <person name="Bessette D."/>
            <person name="Bloom T."/>
            <person name="Bloom T."/>
            <person name="Boguslavskiy L."/>
            <person name="Bonnet C."/>
            <person name="Boukhgalter B."/>
            <person name="Bourzgui I."/>
            <person name="Brown A."/>
            <person name="Cahill P."/>
            <person name="Channer S."/>
            <person name="Cheshatsang Y."/>
            <person name="Chuda L."/>
            <person name="Citroen M."/>
            <person name="Collymore A."/>
            <person name="Cooke P."/>
            <person name="Costello M."/>
            <person name="D'Aco K."/>
            <person name="Daza R."/>
            <person name="De Haan G."/>
            <person name="DeGray S."/>
            <person name="DeMaso C."/>
            <person name="Dhargay N."/>
            <person name="Dooley K."/>
            <person name="Dooley E."/>
            <person name="Doricent M."/>
            <person name="Dorje P."/>
            <person name="Dorjee K."/>
            <person name="Dupes A."/>
            <person name="Elong R."/>
            <person name="Falk J."/>
            <person name="Farina A."/>
            <person name="Faro S."/>
            <person name="Ferguson D."/>
            <person name="Fisher S."/>
            <person name="Foley C.D."/>
            <person name="Franke A."/>
            <person name="Friedrich D."/>
            <person name="Gadbois L."/>
            <person name="Gearin G."/>
            <person name="Gearin C.R."/>
            <person name="Giannoukos G."/>
            <person name="Goode T."/>
            <person name="Graham J."/>
            <person name="Grandbois E."/>
            <person name="Grewal S."/>
            <person name="Gyaltsen K."/>
            <person name="Hafez N."/>
            <person name="Hagos B."/>
            <person name="Hall J."/>
            <person name="Henson C."/>
            <person name="Hollinger A."/>
            <person name="Honan T."/>
            <person name="Huard M.D."/>
            <person name="Hughes L."/>
            <person name="Hurhula B."/>
            <person name="Husby M.E."/>
            <person name="Kamat A."/>
            <person name="Kanga B."/>
            <person name="Kashin S."/>
            <person name="Khazanovich D."/>
            <person name="Kisner P."/>
            <person name="Lance K."/>
            <person name="Lara M."/>
            <person name="Lee W."/>
            <person name="Lennon N."/>
            <person name="Letendre F."/>
            <person name="LeVine R."/>
            <person name="Lipovsky A."/>
            <person name="Liu X."/>
            <person name="Liu J."/>
            <person name="Liu S."/>
            <person name="Lokyitsang T."/>
            <person name="Lokyitsang Y."/>
            <person name="Lubonja R."/>
            <person name="Lui A."/>
            <person name="MacDonald P."/>
            <person name="Magnisalis V."/>
            <person name="Maru K."/>
            <person name="Matthews C."/>
            <person name="McCusker W."/>
            <person name="McDonough S."/>
            <person name="Mehta T."/>
            <person name="Meldrim J."/>
            <person name="Meneus L."/>
            <person name="Mihai O."/>
            <person name="Mihalev A."/>
            <person name="Mihova T."/>
            <person name="Mittelman R."/>
            <person name="Mlenga V."/>
            <person name="Montmayeur A."/>
            <person name="Mulrain L."/>
            <person name="Navidi A."/>
            <person name="Naylor J."/>
            <person name="Negash T."/>
            <person name="Nguyen T."/>
            <person name="Nguyen N."/>
            <person name="Nicol R."/>
            <person name="Norbu C."/>
            <person name="Norbu N."/>
            <person name="Novod N."/>
            <person name="O'Neill B."/>
            <person name="Osman S."/>
            <person name="Markiewicz E."/>
            <person name="Oyono O.L."/>
            <person name="Patti C."/>
            <person name="Phunkhang P."/>
            <person name="Pierre F."/>
            <person name="Priest M."/>
            <person name="Raghuraman S."/>
            <person name="Rege F."/>
            <person name="Reyes R."/>
            <person name="Rise C."/>
            <person name="Rogov P."/>
            <person name="Ross K."/>
            <person name="Ryan E."/>
            <person name="Settipalli S."/>
            <person name="Shea T."/>
            <person name="Sherpa N."/>
            <person name="Shi L."/>
            <person name="Shih D."/>
            <person name="Sparrow T."/>
            <person name="Spaulding J."/>
            <person name="Stalker J."/>
            <person name="Stange-Thomann N."/>
            <person name="Stavropoulos S."/>
            <person name="Stone C."/>
            <person name="Strader C."/>
            <person name="Tesfaye S."/>
            <person name="Thomson T."/>
            <person name="Thoulutsang Y."/>
            <person name="Thoulutsang D."/>
            <person name="Topham K."/>
            <person name="Topping I."/>
            <person name="Tsamla T."/>
            <person name="Vassiliev H."/>
            <person name="Vo A."/>
            <person name="Wangchuk T."/>
            <person name="Wangdi T."/>
            <person name="Weiand M."/>
            <person name="Wilkinson J."/>
            <person name="Wilson A."/>
            <person name="Yadav S."/>
            <person name="Young G."/>
            <person name="Yu Q."/>
            <person name="Zembek L."/>
            <person name="Zhong D."/>
            <person name="Zimmer A."/>
            <person name="Zwirko Z."/>
            <person name="Jaffe D.B."/>
            <person name="Alvarez P."/>
            <person name="Brockman W."/>
            <person name="Butler J."/>
            <person name="Chin C."/>
            <person name="Gnerre S."/>
            <person name="MacCallum I."/>
            <person name="Graves J.A."/>
            <person name="Ponting C.P."/>
            <person name="Breen M."/>
            <person name="Samollow P.B."/>
            <person name="Lander E.S."/>
            <person name="Lindblad-Toh K."/>
        </authorList>
    </citation>
    <scope>NUCLEOTIDE SEQUENCE [LARGE SCALE GENOMIC DNA]</scope>
</reference>
<evidence type="ECO:0000313" key="13">
    <source>
        <dbReference type="Ensembl" id="ENSMODP00000051117.1"/>
    </source>
</evidence>
<reference evidence="13" key="2">
    <citation type="submission" date="2025-08" db="UniProtKB">
        <authorList>
            <consortium name="Ensembl"/>
        </authorList>
    </citation>
    <scope>IDENTIFICATION</scope>
</reference>
<evidence type="ECO:0000256" key="8">
    <source>
        <dbReference type="ARBA" id="ARBA00023170"/>
    </source>
</evidence>
<keyword evidence="6 10" id="KW-0297">G-protein coupled receptor</keyword>
<keyword evidence="2 11" id="KW-0716">Sensory transduction</keyword>
<keyword evidence="9 10" id="KW-0807">Transducer</keyword>
<dbReference type="PROSITE" id="PS00237">
    <property type="entry name" value="G_PROTEIN_RECEP_F1_1"/>
    <property type="match status" value="1"/>
</dbReference>
<dbReference type="Ensembl" id="ENSMODT00000083272.1">
    <property type="protein sequence ID" value="ENSMODP00000051117.1"/>
    <property type="gene ID" value="ENSMODG00000046913.1"/>
</dbReference>
<keyword evidence="14" id="KW-1185">Reference proteome</keyword>
<evidence type="ECO:0000256" key="7">
    <source>
        <dbReference type="ARBA" id="ARBA00023136"/>
    </source>
</evidence>
<accession>A0A5F8GUE2</accession>
<evidence type="ECO:0000259" key="12">
    <source>
        <dbReference type="PROSITE" id="PS50262"/>
    </source>
</evidence>
<dbReference type="STRING" id="13616.ENSMODP00000051117"/>
<keyword evidence="8 10" id="KW-0675">Receptor</keyword>
<evidence type="ECO:0000256" key="11">
    <source>
        <dbReference type="RuleBase" id="RU363047"/>
    </source>
</evidence>
<dbReference type="PROSITE" id="PS50262">
    <property type="entry name" value="G_PROTEIN_RECEP_F1_2"/>
    <property type="match status" value="1"/>
</dbReference>
<dbReference type="GeneTree" id="ENSGT01150000286967"/>
<dbReference type="OMA" id="LRYCNKH"/>
<dbReference type="PRINTS" id="PR00245">
    <property type="entry name" value="OLFACTORYR"/>
</dbReference>
<comment type="subcellular location">
    <subcellularLocation>
        <location evidence="11">Cell membrane</location>
        <topology evidence="11">Multi-pass membrane protein</topology>
    </subcellularLocation>
    <subcellularLocation>
        <location evidence="1">Membrane</location>
        <topology evidence="1">Multi-pass membrane protein</topology>
    </subcellularLocation>
</comment>
<dbReference type="PANTHER" id="PTHR26450">
    <property type="entry name" value="OLFACTORY RECEPTOR 56B1-RELATED"/>
    <property type="match status" value="1"/>
</dbReference>
<proteinExistence type="inferred from homology"/>
<dbReference type="SUPFAM" id="SSF81321">
    <property type="entry name" value="Family A G protein-coupled receptor-like"/>
    <property type="match status" value="1"/>
</dbReference>
<dbReference type="PRINTS" id="PR00237">
    <property type="entry name" value="GPCRRHODOPSN"/>
</dbReference>
<dbReference type="GO" id="GO:0071396">
    <property type="term" value="P:cellular response to lipid"/>
    <property type="evidence" value="ECO:0007669"/>
    <property type="project" value="UniProtKB-ARBA"/>
</dbReference>
<name>A0A5F8GUE2_MONDO</name>
<keyword evidence="5 11" id="KW-1133">Transmembrane helix</keyword>
<feature type="transmembrane region" description="Helical" evidence="11">
    <location>
        <begin position="142"/>
        <end position="160"/>
    </location>
</feature>
<evidence type="ECO:0000256" key="2">
    <source>
        <dbReference type="ARBA" id="ARBA00022606"/>
    </source>
</evidence>
<dbReference type="GO" id="GO:0004984">
    <property type="term" value="F:olfactory receptor activity"/>
    <property type="evidence" value="ECO:0000318"/>
    <property type="project" value="GO_Central"/>
</dbReference>
<comment type="similarity">
    <text evidence="10">Belongs to the G-protein coupled receptor 1 family.</text>
</comment>
<dbReference type="Proteomes" id="UP000002280">
    <property type="component" value="Chromosome 4"/>
</dbReference>
<feature type="transmembrane region" description="Helical" evidence="11">
    <location>
        <begin position="310"/>
        <end position="333"/>
    </location>
</feature>
<evidence type="ECO:0000256" key="10">
    <source>
        <dbReference type="RuleBase" id="RU000688"/>
    </source>
</evidence>
<dbReference type="InterPro" id="IPR000725">
    <property type="entry name" value="Olfact_rcpt"/>
</dbReference>
<evidence type="ECO:0000256" key="4">
    <source>
        <dbReference type="ARBA" id="ARBA00022725"/>
    </source>
</evidence>
<keyword evidence="7 11" id="KW-0472">Membrane</keyword>
<feature type="transmembrane region" description="Helical" evidence="11">
    <location>
        <begin position="181"/>
        <end position="203"/>
    </location>
</feature>
<dbReference type="Gene3D" id="1.20.1070.10">
    <property type="entry name" value="Rhodopsin 7-helix transmembrane proteins"/>
    <property type="match status" value="1"/>
</dbReference>
<dbReference type="InterPro" id="IPR017452">
    <property type="entry name" value="GPCR_Rhodpsn_7TM"/>
</dbReference>
<feature type="transmembrane region" description="Helical" evidence="11">
    <location>
        <begin position="63"/>
        <end position="88"/>
    </location>
</feature>
<dbReference type="GO" id="GO:0005886">
    <property type="term" value="C:plasma membrane"/>
    <property type="evidence" value="ECO:0000318"/>
    <property type="project" value="GO_Central"/>
</dbReference>
<evidence type="ECO:0000313" key="14">
    <source>
        <dbReference type="Proteomes" id="UP000002280"/>
    </source>
</evidence>
<feature type="transmembrane region" description="Helical" evidence="11">
    <location>
        <begin position="100"/>
        <end position="122"/>
    </location>
</feature>
<evidence type="ECO:0000256" key="6">
    <source>
        <dbReference type="ARBA" id="ARBA00023040"/>
    </source>
</evidence>
<feature type="transmembrane region" description="Helical" evidence="11">
    <location>
        <begin position="281"/>
        <end position="304"/>
    </location>
</feature>
<dbReference type="GO" id="GO:0004930">
    <property type="term" value="F:G protein-coupled receptor activity"/>
    <property type="evidence" value="ECO:0007669"/>
    <property type="project" value="UniProtKB-KW"/>
</dbReference>
<dbReference type="InParanoid" id="A0A5F8GUE2"/>
<dbReference type="Pfam" id="PF13853">
    <property type="entry name" value="7tm_4"/>
    <property type="match status" value="1"/>
</dbReference>
<dbReference type="FunFam" id="1.20.1070.10:FF:000002">
    <property type="entry name" value="Olfactory receptor"/>
    <property type="match status" value="1"/>
</dbReference>
<organism evidence="13 14">
    <name type="scientific">Monodelphis domestica</name>
    <name type="common">Gray short-tailed opossum</name>
    <dbReference type="NCBI Taxonomy" id="13616"/>
    <lineage>
        <taxon>Eukaryota</taxon>
        <taxon>Metazoa</taxon>
        <taxon>Chordata</taxon>
        <taxon>Craniata</taxon>
        <taxon>Vertebrata</taxon>
        <taxon>Euteleostomi</taxon>
        <taxon>Mammalia</taxon>
        <taxon>Metatheria</taxon>
        <taxon>Didelphimorphia</taxon>
        <taxon>Didelphidae</taxon>
        <taxon>Monodelphis</taxon>
    </lineage>
</organism>
<keyword evidence="4 11" id="KW-0552">Olfaction</keyword>
<evidence type="ECO:0000256" key="3">
    <source>
        <dbReference type="ARBA" id="ARBA00022692"/>
    </source>
</evidence>
<dbReference type="InterPro" id="IPR050402">
    <property type="entry name" value="OR51/52/56-like"/>
</dbReference>
<reference evidence="13" key="3">
    <citation type="submission" date="2025-09" db="UniProtKB">
        <authorList>
            <consortium name="Ensembl"/>
        </authorList>
    </citation>
    <scope>IDENTIFICATION</scope>
</reference>
<keyword evidence="11" id="KW-1003">Cell membrane</keyword>
<dbReference type="Bgee" id="ENSMODG00000046913">
    <property type="expression patterns" value="Expressed in heart"/>
</dbReference>
<evidence type="ECO:0000256" key="9">
    <source>
        <dbReference type="ARBA" id="ARBA00023224"/>
    </source>
</evidence>
<feature type="domain" description="G-protein coupled receptors family 1 profile" evidence="12">
    <location>
        <begin position="81"/>
        <end position="331"/>
    </location>
</feature>
<dbReference type="AlphaFoldDB" id="A0A5F8GUE2"/>
<dbReference type="PANTHER" id="PTHR26450:SF411">
    <property type="entry name" value="OLFACTORY RECEPTOR 51A7"/>
    <property type="match status" value="1"/>
</dbReference>
<protein>
    <recommendedName>
        <fullName evidence="11">Olfactory receptor</fullName>
    </recommendedName>
</protein>
<dbReference type="CDD" id="cd15222">
    <property type="entry name" value="7tmA_OR51-like"/>
    <property type="match status" value="1"/>
</dbReference>